<proteinExistence type="predicted"/>
<dbReference type="Proteomes" id="UP000095762">
    <property type="component" value="Unassembled WGS sequence"/>
</dbReference>
<evidence type="ECO:0000313" key="3">
    <source>
        <dbReference type="Proteomes" id="UP000095762"/>
    </source>
</evidence>
<feature type="transmembrane region" description="Helical" evidence="1">
    <location>
        <begin position="6"/>
        <end position="31"/>
    </location>
</feature>
<gene>
    <name evidence="2" type="ORF">ERS852569_03515</name>
</gene>
<dbReference type="RefSeq" id="WP_055060556.1">
    <property type="nucleotide sequence ID" value="NZ_CZBP01000039.1"/>
</dbReference>
<keyword evidence="1" id="KW-0812">Transmembrane</keyword>
<name>A0A174W1R9_9FIRM</name>
<dbReference type="AlphaFoldDB" id="A0A174W1R9"/>
<protein>
    <submittedName>
        <fullName evidence="2">Uncharacterized protein</fullName>
    </submittedName>
</protein>
<keyword evidence="1" id="KW-0472">Membrane</keyword>
<reference evidence="2 3" key="1">
    <citation type="submission" date="2015-09" db="EMBL/GenBank/DDBJ databases">
        <authorList>
            <consortium name="Pathogen Informatics"/>
        </authorList>
    </citation>
    <scope>NUCLEOTIDE SEQUENCE [LARGE SCALE GENOMIC DNA]</scope>
    <source>
        <strain evidence="2 3">2789STDY5834957</strain>
    </source>
</reference>
<organism evidence="2 3">
    <name type="scientific">Blautia obeum</name>
    <dbReference type="NCBI Taxonomy" id="40520"/>
    <lineage>
        <taxon>Bacteria</taxon>
        <taxon>Bacillati</taxon>
        <taxon>Bacillota</taxon>
        <taxon>Clostridia</taxon>
        <taxon>Lachnospirales</taxon>
        <taxon>Lachnospiraceae</taxon>
        <taxon>Blautia</taxon>
    </lineage>
</organism>
<evidence type="ECO:0000256" key="1">
    <source>
        <dbReference type="SAM" id="Phobius"/>
    </source>
</evidence>
<evidence type="ECO:0000313" key="2">
    <source>
        <dbReference type="EMBL" id="CUQ38150.1"/>
    </source>
</evidence>
<keyword evidence="1" id="KW-1133">Transmembrane helix</keyword>
<accession>A0A174W1R9</accession>
<sequence length="68" mass="7850">MNKSPAVYGAFFVPVFVSSSDTLIRLCYIVLAKINILRKKSRRNIEFFPNAKQENMFIDMVHAKKSII</sequence>
<dbReference type="EMBL" id="CZBP01000039">
    <property type="protein sequence ID" value="CUQ38150.1"/>
    <property type="molecule type" value="Genomic_DNA"/>
</dbReference>